<reference evidence="6" key="1">
    <citation type="submission" date="2017-08" db="EMBL/GenBank/DDBJ databases">
        <authorList>
            <person name="Varghese N."/>
            <person name="Submissions S."/>
        </authorList>
    </citation>
    <scope>NUCLEOTIDE SEQUENCE [LARGE SCALE GENOMIC DNA]</scope>
    <source>
        <strain evidence="6">JA276</strain>
    </source>
</reference>
<organism evidence="5 6">
    <name type="scientific">Rhodobacter maris</name>
    <dbReference type="NCBI Taxonomy" id="446682"/>
    <lineage>
        <taxon>Bacteria</taxon>
        <taxon>Pseudomonadati</taxon>
        <taxon>Pseudomonadota</taxon>
        <taxon>Alphaproteobacteria</taxon>
        <taxon>Rhodobacterales</taxon>
        <taxon>Rhodobacter group</taxon>
        <taxon>Rhodobacter</taxon>
    </lineage>
</organism>
<proteinExistence type="inferred from homology"/>
<dbReference type="PROSITE" id="PS00101">
    <property type="entry name" value="HEXAPEP_TRANSFERASES"/>
    <property type="match status" value="1"/>
</dbReference>
<dbReference type="Pfam" id="PF00132">
    <property type="entry name" value="Hexapep"/>
    <property type="match status" value="1"/>
</dbReference>
<dbReference type="PANTHER" id="PTHR43300:SF11">
    <property type="entry name" value="ACETYLTRANSFERASE RV3034C-RELATED"/>
    <property type="match status" value="1"/>
</dbReference>
<evidence type="ECO:0000256" key="3">
    <source>
        <dbReference type="ARBA" id="ARBA00022737"/>
    </source>
</evidence>
<keyword evidence="2 5" id="KW-0808">Transferase</keyword>
<dbReference type="InterPro" id="IPR001451">
    <property type="entry name" value="Hexapep"/>
</dbReference>
<keyword evidence="6" id="KW-1185">Reference proteome</keyword>
<dbReference type="RefSeq" id="WP_097068665.1">
    <property type="nucleotide sequence ID" value="NZ_OBMT01000001.1"/>
</dbReference>
<protein>
    <submittedName>
        <fullName evidence="5">Virginiamycin A acetyltransferase</fullName>
    </submittedName>
</protein>
<name>A0A285RR63_9RHOB</name>
<sequence length="229" mass="24547">MTDPAAFPDPLAPYPLTLPDGSSHEETLFLRAALDHPNIEAGDYSYSTDFDTGTDLAHRLAPYLYPGAPERLVIGRFCAFAHGVRFITASAMHPMRGLSTYPFRIFAGLDIGAYRAEAGNHGDTVVGHDVWIGYEARVMPGVTIGSGAIVASGAVLSRDVPPYAVVAGNPARVVRMRHDPETVARLLALAWWDWPIGTILEALSAIEAGDLAALERFAPSRDDCDANGS</sequence>
<dbReference type="EMBL" id="OBMT01000001">
    <property type="protein sequence ID" value="SOB94892.1"/>
    <property type="molecule type" value="Genomic_DNA"/>
</dbReference>
<dbReference type="AlphaFoldDB" id="A0A285RR63"/>
<dbReference type="PANTHER" id="PTHR43300">
    <property type="entry name" value="ACETYLTRANSFERASE"/>
    <property type="match status" value="1"/>
</dbReference>
<dbReference type="Proteomes" id="UP000219111">
    <property type="component" value="Unassembled WGS sequence"/>
</dbReference>
<dbReference type="CDD" id="cd03349">
    <property type="entry name" value="LbH_XAT"/>
    <property type="match status" value="1"/>
</dbReference>
<dbReference type="InterPro" id="IPR011004">
    <property type="entry name" value="Trimer_LpxA-like_sf"/>
</dbReference>
<gene>
    <name evidence="5" type="ORF">SAMN05877831_101689</name>
</gene>
<evidence type="ECO:0000256" key="1">
    <source>
        <dbReference type="ARBA" id="ARBA00007274"/>
    </source>
</evidence>
<evidence type="ECO:0000256" key="4">
    <source>
        <dbReference type="ARBA" id="ARBA00023315"/>
    </source>
</evidence>
<evidence type="ECO:0000256" key="2">
    <source>
        <dbReference type="ARBA" id="ARBA00022679"/>
    </source>
</evidence>
<dbReference type="InterPro" id="IPR018357">
    <property type="entry name" value="Hexapep_transf_CS"/>
</dbReference>
<comment type="similarity">
    <text evidence="1">Belongs to the transferase hexapeptide repeat family.</text>
</comment>
<dbReference type="SUPFAM" id="SSF51161">
    <property type="entry name" value="Trimeric LpxA-like enzymes"/>
    <property type="match status" value="1"/>
</dbReference>
<dbReference type="OrthoDB" id="9815592at2"/>
<keyword evidence="4" id="KW-0012">Acyltransferase</keyword>
<evidence type="ECO:0000313" key="6">
    <source>
        <dbReference type="Proteomes" id="UP000219111"/>
    </source>
</evidence>
<dbReference type="GO" id="GO:0016746">
    <property type="term" value="F:acyltransferase activity"/>
    <property type="evidence" value="ECO:0007669"/>
    <property type="project" value="UniProtKB-KW"/>
</dbReference>
<accession>A0A285RR63</accession>
<keyword evidence="3" id="KW-0677">Repeat</keyword>
<evidence type="ECO:0000313" key="5">
    <source>
        <dbReference type="EMBL" id="SOB94892.1"/>
    </source>
</evidence>
<dbReference type="Gene3D" id="2.160.10.10">
    <property type="entry name" value="Hexapeptide repeat proteins"/>
    <property type="match status" value="1"/>
</dbReference>
<dbReference type="InterPro" id="IPR050179">
    <property type="entry name" value="Trans_hexapeptide_repeat"/>
</dbReference>